<proteinExistence type="predicted"/>
<dbReference type="AlphaFoldDB" id="A0A401VTE2"/>
<gene>
    <name evidence="1" type="ORF">GKJPGBOP_00006</name>
</gene>
<evidence type="ECO:0000313" key="1">
    <source>
        <dbReference type="EMBL" id="GCD40357.1"/>
    </source>
</evidence>
<evidence type="ECO:0000313" key="2">
    <source>
        <dbReference type="Proteomes" id="UP000286746"/>
    </source>
</evidence>
<name>A0A401VTE2_STREY</name>
<dbReference type="Proteomes" id="UP000286746">
    <property type="component" value="Unassembled WGS sequence"/>
</dbReference>
<keyword evidence="2" id="KW-1185">Reference proteome</keyword>
<sequence length="161" mass="17010">MTTGSHRNVSEAQALFNPAFGAYLLASGINAAVKKANRPLPWPSVFLILPFVLPVDTRSSLPTKSTVTLTAWAHDHPRLQAAFAERAAALTGYTRASLRTAMRHNAIDITASGLVCPRSPKPASAAPGVEVADCVRAAALVGRWLAVTDPTRAFTALGVRP</sequence>
<dbReference type="EMBL" id="BHZD01000001">
    <property type="protein sequence ID" value="GCD40357.1"/>
    <property type="molecule type" value="Genomic_DNA"/>
</dbReference>
<protein>
    <submittedName>
        <fullName evidence="1">Uncharacterized protein</fullName>
    </submittedName>
</protein>
<dbReference type="Pfam" id="PF20131">
    <property type="entry name" value="MC3"/>
    <property type="match status" value="1"/>
</dbReference>
<organism evidence="1 2">
    <name type="scientific">Streptomyces paromomycinus</name>
    <name type="common">Streptomyces rimosus subsp. paromomycinus</name>
    <dbReference type="NCBI Taxonomy" id="92743"/>
    <lineage>
        <taxon>Bacteria</taxon>
        <taxon>Bacillati</taxon>
        <taxon>Actinomycetota</taxon>
        <taxon>Actinomycetes</taxon>
        <taxon>Kitasatosporales</taxon>
        <taxon>Streptomycetaceae</taxon>
        <taxon>Streptomyces</taxon>
    </lineage>
</organism>
<accession>A0A401VTE2</accession>
<dbReference type="InterPro" id="IPR045390">
    <property type="entry name" value="ABC-3C_MC3"/>
</dbReference>
<reference evidence="1 2" key="1">
    <citation type="submission" date="2018-11" db="EMBL/GenBank/DDBJ databases">
        <title>Whole genome sequence of Streptomyces paromomycinus NBRC 15454(T).</title>
        <authorList>
            <person name="Komaki H."/>
            <person name="Tamura T."/>
        </authorList>
    </citation>
    <scope>NUCLEOTIDE SEQUENCE [LARGE SCALE GENOMIC DNA]</scope>
    <source>
        <strain evidence="1 2">NBRC 15454</strain>
    </source>
</reference>
<comment type="caution">
    <text evidence="1">The sequence shown here is derived from an EMBL/GenBank/DDBJ whole genome shotgun (WGS) entry which is preliminary data.</text>
</comment>
<dbReference type="RefSeq" id="WP_125050579.1">
    <property type="nucleotide sequence ID" value="NZ_BHZD01000001.1"/>
</dbReference>